<dbReference type="InterPro" id="IPR011990">
    <property type="entry name" value="TPR-like_helical_dom_sf"/>
</dbReference>
<dbReference type="Gene3D" id="1.25.40.10">
    <property type="entry name" value="Tetratricopeptide repeat domain"/>
    <property type="match status" value="1"/>
</dbReference>
<dbReference type="SUPFAM" id="SSF48452">
    <property type="entry name" value="TPR-like"/>
    <property type="match status" value="1"/>
</dbReference>
<name>A0ABS8NKI1_9BACT</name>
<proteinExistence type="predicted"/>
<evidence type="ECO:0000313" key="1">
    <source>
        <dbReference type="EMBL" id="MCC9644065.1"/>
    </source>
</evidence>
<gene>
    <name evidence="1" type="ORF">LOC71_17415</name>
</gene>
<evidence type="ECO:0000313" key="2">
    <source>
        <dbReference type="Proteomes" id="UP001430306"/>
    </source>
</evidence>
<reference evidence="1" key="1">
    <citation type="submission" date="2021-11" db="EMBL/GenBank/DDBJ databases">
        <title>Genome sequence.</title>
        <authorList>
            <person name="Sun Q."/>
        </authorList>
    </citation>
    <scope>NUCLEOTIDE SEQUENCE</scope>
    <source>
        <strain evidence="1">JC740</strain>
    </source>
</reference>
<dbReference type="EMBL" id="JAJKFW010000025">
    <property type="protein sequence ID" value="MCC9644065.1"/>
    <property type="molecule type" value="Genomic_DNA"/>
</dbReference>
<dbReference type="RefSeq" id="WP_230275145.1">
    <property type="nucleotide sequence ID" value="NZ_JAJKFW010000025.1"/>
</dbReference>
<comment type="caution">
    <text evidence="1">The sequence shown here is derived from an EMBL/GenBank/DDBJ whole genome shotgun (WGS) entry which is preliminary data.</text>
</comment>
<sequence length="276" mass="30547">MQVEPSGVAFMGVSGPDEWADPIEEALLTEKLDGWRFIAADQLQDTATIRLVSATDEEPSDMAVSAAARQQGLRYLLHGEVLQATGHEDRKDKLIVSWRLTGLQPGAESAGMPVTIDEALIQQRYPHLLFLPNVAERTRQAAILETKRLLAANVDRQQVKLAAPKLLPGARAVRRGNALARSGNWPMAEKVWNEVLQKHPRNPAALINCAVAATARQDFTLAKQHVTEAVRRSALSPVNQSLAEETLVWIELRQRDYHQAFDLPPPPEGWLISRGD</sequence>
<evidence type="ECO:0008006" key="3">
    <source>
        <dbReference type="Google" id="ProtNLM"/>
    </source>
</evidence>
<accession>A0ABS8NKI1</accession>
<keyword evidence="2" id="KW-1185">Reference proteome</keyword>
<protein>
    <recommendedName>
        <fullName evidence="3">Tetratricopeptide repeat protein</fullName>
    </recommendedName>
</protein>
<dbReference type="Proteomes" id="UP001430306">
    <property type="component" value="Unassembled WGS sequence"/>
</dbReference>
<organism evidence="1 2">
    <name type="scientific">Rhodopirellula halodulae</name>
    <dbReference type="NCBI Taxonomy" id="2894198"/>
    <lineage>
        <taxon>Bacteria</taxon>
        <taxon>Pseudomonadati</taxon>
        <taxon>Planctomycetota</taxon>
        <taxon>Planctomycetia</taxon>
        <taxon>Pirellulales</taxon>
        <taxon>Pirellulaceae</taxon>
        <taxon>Rhodopirellula</taxon>
    </lineage>
</organism>